<dbReference type="GO" id="GO:0008289">
    <property type="term" value="F:lipid binding"/>
    <property type="evidence" value="ECO:0007669"/>
    <property type="project" value="TreeGrafter"/>
</dbReference>
<evidence type="ECO:0000256" key="1">
    <source>
        <dbReference type="ARBA" id="ARBA00022553"/>
    </source>
</evidence>
<feature type="region of interest" description="Disordered" evidence="2">
    <location>
        <begin position="1"/>
        <end position="75"/>
    </location>
</feature>
<dbReference type="Gene3D" id="1.20.1270.60">
    <property type="entry name" value="Arfaptin homology (AH) domain/BAR domain"/>
    <property type="match status" value="1"/>
</dbReference>
<protein>
    <submittedName>
        <fullName evidence="3">Sphingolipid long chain base-responsive protein LSP1</fullName>
    </submittedName>
</protein>
<evidence type="ECO:0000256" key="2">
    <source>
        <dbReference type="SAM" id="MobiDB-lite"/>
    </source>
</evidence>
<dbReference type="InterPro" id="IPR028245">
    <property type="entry name" value="PIL1/LSP1"/>
</dbReference>
<feature type="region of interest" description="Disordered" evidence="2">
    <location>
        <begin position="310"/>
        <end position="374"/>
    </location>
</feature>
<comment type="caution">
    <text evidence="3">The sequence shown here is derived from an EMBL/GenBank/DDBJ whole genome shotgun (WGS) entry which is preliminary data.</text>
</comment>
<organism evidence="3 4">
    <name type="scientific">Botryosphaeria dothidea</name>
    <dbReference type="NCBI Taxonomy" id="55169"/>
    <lineage>
        <taxon>Eukaryota</taxon>
        <taxon>Fungi</taxon>
        <taxon>Dikarya</taxon>
        <taxon>Ascomycota</taxon>
        <taxon>Pezizomycotina</taxon>
        <taxon>Dothideomycetes</taxon>
        <taxon>Dothideomycetes incertae sedis</taxon>
        <taxon>Botryosphaeriales</taxon>
        <taxon>Botryosphaeriaceae</taxon>
        <taxon>Botryosphaeria</taxon>
    </lineage>
</organism>
<dbReference type="Pfam" id="PF13805">
    <property type="entry name" value="Pil1"/>
    <property type="match status" value="1"/>
</dbReference>
<dbReference type="Proteomes" id="UP000572817">
    <property type="component" value="Unassembled WGS sequence"/>
</dbReference>
<reference evidence="3" key="1">
    <citation type="submission" date="2020-04" db="EMBL/GenBank/DDBJ databases">
        <title>Genome Assembly and Annotation of Botryosphaeria dothidea sdau 11-99, a Latent Pathogen of Apple Fruit Ring Rot in China.</title>
        <authorList>
            <person name="Yu C."/>
            <person name="Diao Y."/>
            <person name="Lu Q."/>
            <person name="Zhao J."/>
            <person name="Cui S."/>
            <person name="Peng C."/>
            <person name="He B."/>
            <person name="Liu H."/>
        </authorList>
    </citation>
    <scope>NUCLEOTIDE SEQUENCE [LARGE SCALE GENOMIC DNA]</scope>
    <source>
        <strain evidence="3">Sdau11-99</strain>
    </source>
</reference>
<keyword evidence="1" id="KW-0597">Phosphoprotein</keyword>
<proteinExistence type="predicted"/>
<dbReference type="GO" id="GO:0005886">
    <property type="term" value="C:plasma membrane"/>
    <property type="evidence" value="ECO:0007669"/>
    <property type="project" value="TreeGrafter"/>
</dbReference>
<accession>A0A8H4IJ10</accession>
<evidence type="ECO:0000313" key="3">
    <source>
        <dbReference type="EMBL" id="KAF4301357.1"/>
    </source>
</evidence>
<feature type="compositionally biased region" description="Pro residues" evidence="2">
    <location>
        <begin position="1"/>
        <end position="15"/>
    </location>
</feature>
<sequence length="374" mass="40783">MAIFAYPPPPPPYNSSPPSTIRAPSRSRSLNPLPVRHRNRSLSIRSNKKDGSTDSYSGAKSAPKHRFTMASLRGMQQPELSKRLYKLIKSENHAIGAHETAGRERASVAAQLSEWGEATGDEAVSDVSDKLGVLMAEMAEQEDQFAQNLEDYRGVLKQIRNTESSVQPSRDHKAKVADEIAKLKYKEPSSTKIVQLEQELVRAEAQSLVAEAQLTNITRQKFKEAYDVHLAAVIERAEKQALLAKHARRVLNLLDDSPIVPGEAHPTYANESTGRDILNDAEDELRAWQPAYEPITSNAANLGAGAMPSVVGSRVGSSEYGGEVQQSPQVEGDVHPAYRGKVRSASGSSAGGERERQQQNPPYPVSEAESSVVA</sequence>
<dbReference type="OrthoDB" id="5599269at2759"/>
<dbReference type="GO" id="GO:0070941">
    <property type="term" value="P:eisosome assembly"/>
    <property type="evidence" value="ECO:0007669"/>
    <property type="project" value="TreeGrafter"/>
</dbReference>
<evidence type="ECO:0000313" key="4">
    <source>
        <dbReference type="Proteomes" id="UP000572817"/>
    </source>
</evidence>
<gene>
    <name evidence="3" type="ORF">GTA08_BOTSDO10696</name>
</gene>
<dbReference type="FunFam" id="1.20.1270.60:FF:000005">
    <property type="entry name" value="Sphingolipid long chain base-responsive pil1"/>
    <property type="match status" value="1"/>
</dbReference>
<keyword evidence="4" id="KW-1185">Reference proteome</keyword>
<dbReference type="PANTHER" id="PTHR31962:SF4">
    <property type="entry name" value="PRIMARY COMPONENT OF EISOSOMES (EUROFUNG)"/>
    <property type="match status" value="1"/>
</dbReference>
<dbReference type="EMBL" id="WWBZ02000082">
    <property type="protein sequence ID" value="KAF4301357.1"/>
    <property type="molecule type" value="Genomic_DNA"/>
</dbReference>
<dbReference type="InterPro" id="IPR027267">
    <property type="entry name" value="AH/BAR_dom_sf"/>
</dbReference>
<dbReference type="GO" id="GO:0006897">
    <property type="term" value="P:endocytosis"/>
    <property type="evidence" value="ECO:0007669"/>
    <property type="project" value="TreeGrafter"/>
</dbReference>
<dbReference type="AlphaFoldDB" id="A0A8H4IJ10"/>
<dbReference type="GO" id="GO:0036286">
    <property type="term" value="C:eisosome filament"/>
    <property type="evidence" value="ECO:0007669"/>
    <property type="project" value="TreeGrafter"/>
</dbReference>
<name>A0A8H4IJ10_9PEZI</name>
<dbReference type="PANTHER" id="PTHR31962">
    <property type="entry name" value="SPHINGOLIPID LONG CHAIN BASE-RESPONSIVE PROTEIN PIL1"/>
    <property type="match status" value="1"/>
</dbReference>